<feature type="region of interest" description="Disordered" evidence="1">
    <location>
        <begin position="159"/>
        <end position="183"/>
    </location>
</feature>
<dbReference type="AlphaFoldDB" id="A0A433JEG0"/>
<dbReference type="OrthoDB" id="7309661at2"/>
<gene>
    <name evidence="2" type="ORF">EJ913_00085</name>
</gene>
<dbReference type="SUPFAM" id="SSF56209">
    <property type="entry name" value="Nitrile hydratase alpha chain"/>
    <property type="match status" value="1"/>
</dbReference>
<dbReference type="RefSeq" id="WP_126993637.1">
    <property type="nucleotide sequence ID" value="NZ_CP173190.1"/>
</dbReference>
<evidence type="ECO:0000313" key="3">
    <source>
        <dbReference type="Proteomes" id="UP000280346"/>
    </source>
</evidence>
<dbReference type="GO" id="GO:0003824">
    <property type="term" value="F:catalytic activity"/>
    <property type="evidence" value="ECO:0007669"/>
    <property type="project" value="InterPro"/>
</dbReference>
<evidence type="ECO:0000313" key="2">
    <source>
        <dbReference type="EMBL" id="RUQ75559.1"/>
    </source>
</evidence>
<reference evidence="2 3" key="1">
    <citation type="submission" date="2018-12" db="EMBL/GenBank/DDBJ databases">
        <authorList>
            <person name="Yang Y."/>
        </authorList>
    </citation>
    <scope>NUCLEOTIDE SEQUENCE [LARGE SCALE GENOMIC DNA]</scope>
    <source>
        <strain evidence="2 3">GSF71</strain>
    </source>
</reference>
<dbReference type="InterPro" id="IPR036648">
    <property type="entry name" value="CN_Hdrase_a/SCN_Hdrase_g_sf"/>
</dbReference>
<evidence type="ECO:0000256" key="1">
    <source>
        <dbReference type="SAM" id="MobiDB-lite"/>
    </source>
</evidence>
<proteinExistence type="predicted"/>
<comment type="caution">
    <text evidence="2">The sequence shown here is derived from an EMBL/GenBank/DDBJ whole genome shotgun (WGS) entry which is preliminary data.</text>
</comment>
<organism evidence="2 3">
    <name type="scientific">Azospirillum doebereinerae</name>
    <dbReference type="NCBI Taxonomy" id="92933"/>
    <lineage>
        <taxon>Bacteria</taxon>
        <taxon>Pseudomonadati</taxon>
        <taxon>Pseudomonadota</taxon>
        <taxon>Alphaproteobacteria</taxon>
        <taxon>Rhodospirillales</taxon>
        <taxon>Azospirillaceae</taxon>
        <taxon>Azospirillum</taxon>
    </lineage>
</organism>
<name>A0A433JEG0_9PROT</name>
<dbReference type="Gene3D" id="3.90.330.10">
    <property type="entry name" value="Nitrile hydratase alpha /Thiocyanate hydrolase gamma"/>
    <property type="match status" value="1"/>
</dbReference>
<protein>
    <submittedName>
        <fullName evidence="2">Uncharacterized protein</fullName>
    </submittedName>
</protein>
<sequence>MTTGFSIADKRRIESAATDPAVRARLIADPQAGSATLLGRSLPDDLRVRIHEEPAGAMYFALPLPEQAGPVPDATTRRQFFENVLFEAAERAPDLRLRAASDPRALFHALTSNDLDLPPGLQPVLFLDQPSEIHVVLPQPSDSIEDELPDDLLEFVAGGAPSPCNSRAGENKSAVSSGLDKLA</sequence>
<dbReference type="GO" id="GO:0046914">
    <property type="term" value="F:transition metal ion binding"/>
    <property type="evidence" value="ECO:0007669"/>
    <property type="project" value="InterPro"/>
</dbReference>
<dbReference type="EMBL" id="RZIJ01000001">
    <property type="protein sequence ID" value="RUQ75559.1"/>
    <property type="molecule type" value="Genomic_DNA"/>
</dbReference>
<keyword evidence="3" id="KW-1185">Reference proteome</keyword>
<accession>A0A433JEG0</accession>
<dbReference type="Proteomes" id="UP000280346">
    <property type="component" value="Unassembled WGS sequence"/>
</dbReference>